<dbReference type="EMBL" id="PYDT01000010">
    <property type="protein sequence ID" value="THU48071.1"/>
    <property type="molecule type" value="Genomic_DNA"/>
</dbReference>
<proteinExistence type="predicted"/>
<keyword evidence="3" id="KW-1185">Reference proteome</keyword>
<evidence type="ECO:0000313" key="2">
    <source>
        <dbReference type="EMBL" id="THU48071.1"/>
    </source>
</evidence>
<organism evidence="2 3">
    <name type="scientific">Musa balbisiana</name>
    <name type="common">Banana</name>
    <dbReference type="NCBI Taxonomy" id="52838"/>
    <lineage>
        <taxon>Eukaryota</taxon>
        <taxon>Viridiplantae</taxon>
        <taxon>Streptophyta</taxon>
        <taxon>Embryophyta</taxon>
        <taxon>Tracheophyta</taxon>
        <taxon>Spermatophyta</taxon>
        <taxon>Magnoliopsida</taxon>
        <taxon>Liliopsida</taxon>
        <taxon>Zingiberales</taxon>
        <taxon>Musaceae</taxon>
        <taxon>Musa</taxon>
    </lineage>
</organism>
<accession>A0A4S8IIC0</accession>
<dbReference type="AlphaFoldDB" id="A0A4S8IIC0"/>
<evidence type="ECO:0000256" key="1">
    <source>
        <dbReference type="SAM" id="MobiDB-lite"/>
    </source>
</evidence>
<feature type="compositionally biased region" description="Low complexity" evidence="1">
    <location>
        <begin position="192"/>
        <end position="201"/>
    </location>
</feature>
<reference evidence="2 3" key="1">
    <citation type="journal article" date="2019" name="Nat. Plants">
        <title>Genome sequencing of Musa balbisiana reveals subgenome evolution and function divergence in polyploid bananas.</title>
        <authorList>
            <person name="Yao X."/>
        </authorList>
    </citation>
    <scope>NUCLEOTIDE SEQUENCE [LARGE SCALE GENOMIC DNA]</scope>
    <source>
        <strain evidence="3">cv. DH-PKW</strain>
        <tissue evidence="2">Leaves</tissue>
    </source>
</reference>
<feature type="region of interest" description="Disordered" evidence="1">
    <location>
        <begin position="175"/>
        <end position="201"/>
    </location>
</feature>
<protein>
    <submittedName>
        <fullName evidence="2">Uncharacterized protein</fullName>
    </submittedName>
</protein>
<comment type="caution">
    <text evidence="2">The sequence shown here is derived from an EMBL/GenBank/DDBJ whole genome shotgun (WGS) entry which is preliminary data.</text>
</comment>
<evidence type="ECO:0000313" key="3">
    <source>
        <dbReference type="Proteomes" id="UP000317650"/>
    </source>
</evidence>
<gene>
    <name evidence="2" type="ORF">C4D60_Mb09t22370</name>
</gene>
<feature type="compositionally biased region" description="Polar residues" evidence="1">
    <location>
        <begin position="175"/>
        <end position="189"/>
    </location>
</feature>
<name>A0A4S8IIC0_MUSBA</name>
<dbReference type="Proteomes" id="UP000317650">
    <property type="component" value="Chromosome 9"/>
</dbReference>
<sequence length="301" mass="33403">MTRDSHTGLPSWMRTGIFLYTGLDLSSSGLLSPRFSSRYSYSTPFSASAIRHRCPNGLTQKSSSTTPFVSTSAIARSRSLESPSVPRVEPRHEGDERVVDETEGVTAEVLLVPQLALQQLQDLDELLLGRRLGLALELPQPFVEPGHEGDERDVEEPEGVAGEVLLVSQLALQQPQDTKGTSAMSTKPNASPPKYFLSPSSPSSSFRIPERALVPQEVLLPVLILHPLLRQRDPAPLPERAHPEVQQHHPLRVYLTHRSLSLTQMPFSHYASWWQRRPGTCLGALNRDATKQKMTMWSPPA</sequence>